<dbReference type="Gene3D" id="3.15.10.20">
    <property type="entry name" value="Activator of Hsp90 ATPase Aha1, N-terminal domain"/>
    <property type="match status" value="1"/>
</dbReference>
<evidence type="ECO:0000313" key="4">
    <source>
        <dbReference type="EMBL" id="KAL0946497.1"/>
    </source>
</evidence>
<gene>
    <name evidence="4" type="ORF">HGRIS_012715</name>
</gene>
<dbReference type="Gene3D" id="3.30.530.20">
    <property type="match status" value="1"/>
</dbReference>
<feature type="region of interest" description="Disordered" evidence="2">
    <location>
        <begin position="156"/>
        <end position="188"/>
    </location>
</feature>
<dbReference type="Pfam" id="PF09229">
    <property type="entry name" value="Aha1_N"/>
    <property type="match status" value="1"/>
</dbReference>
<dbReference type="InterPro" id="IPR015310">
    <property type="entry name" value="AHSA1-like_N"/>
</dbReference>
<name>A0ABR3IT75_9AGAR</name>
<feature type="domain" description="Activator of Hsp90 ATPase AHSA1-like N-terminal" evidence="3">
    <location>
        <begin position="14"/>
        <end position="151"/>
    </location>
</feature>
<dbReference type="Proteomes" id="UP001556367">
    <property type="component" value="Unassembled WGS sequence"/>
</dbReference>
<feature type="compositionally biased region" description="Low complexity" evidence="2">
    <location>
        <begin position="156"/>
        <end position="184"/>
    </location>
</feature>
<evidence type="ECO:0000313" key="5">
    <source>
        <dbReference type="Proteomes" id="UP001556367"/>
    </source>
</evidence>
<dbReference type="InterPro" id="IPR013538">
    <property type="entry name" value="ASHA1/2-like_C"/>
</dbReference>
<dbReference type="SUPFAM" id="SSF55961">
    <property type="entry name" value="Bet v1-like"/>
    <property type="match status" value="1"/>
</dbReference>
<dbReference type="InterPro" id="IPR036338">
    <property type="entry name" value="Aha1"/>
</dbReference>
<dbReference type="PANTHER" id="PTHR13009:SF22">
    <property type="entry name" value="LD43819P"/>
    <property type="match status" value="1"/>
</dbReference>
<evidence type="ECO:0000259" key="3">
    <source>
        <dbReference type="SMART" id="SM01000"/>
    </source>
</evidence>
<dbReference type="CDD" id="cd08892">
    <property type="entry name" value="SRPBCC_Aha1"/>
    <property type="match status" value="1"/>
</dbReference>
<dbReference type="PANTHER" id="PTHR13009">
    <property type="entry name" value="HEAT SHOCK PROTEIN 90 HSP90 CO-CHAPERONE AHA-1"/>
    <property type="match status" value="1"/>
</dbReference>
<dbReference type="SUPFAM" id="SSF103111">
    <property type="entry name" value="Activator of Hsp90 ATPase, Aha1"/>
    <property type="match status" value="1"/>
</dbReference>
<proteinExistence type="inferred from homology"/>
<evidence type="ECO:0000256" key="2">
    <source>
        <dbReference type="SAM" id="MobiDB-lite"/>
    </source>
</evidence>
<dbReference type="EMBL" id="JASNQZ010000015">
    <property type="protein sequence ID" value="KAL0946497.1"/>
    <property type="molecule type" value="Genomic_DNA"/>
</dbReference>
<dbReference type="InterPro" id="IPR023393">
    <property type="entry name" value="START-like_dom_sf"/>
</dbReference>
<reference evidence="5" key="1">
    <citation type="submission" date="2024-06" db="EMBL/GenBank/DDBJ databases">
        <title>Multi-omics analyses provide insights into the biosynthesis of the anticancer antibiotic pleurotin in Hohenbuehelia grisea.</title>
        <authorList>
            <person name="Weaver J.A."/>
            <person name="Alberti F."/>
        </authorList>
    </citation>
    <scope>NUCLEOTIDE SEQUENCE [LARGE SCALE GENOMIC DNA]</scope>
    <source>
        <strain evidence="5">T-177</strain>
    </source>
</reference>
<sequence>MALPPSTANWHWKNKNVTRWAKEWFERELLSVTITDTEGDIRVSRVTEVDGDVELGQRKSKLITIYDCKVVLEWTGTASDGTEVEGKLTIPEVSHEITLDGLSDYAYSWSLTTASSTVVNALFNLARKRLPTALEAKFAEFPVAIIDTHGKDLTVSTDPSRAATPAPSTSASASSSKPSAASTAQPVKKADAKAVNTTSISVDANLVASAADLYALLTDADKIPRWTHAAAESEARVGGNFSLFGGGVKGQYIELTPEKKIVQSWALQSPTWPSGHTGTLTIALDQASDHTKITFSLVGVPIGMHDEITKNLEGYYIHGFKSIGLGTEL</sequence>
<dbReference type="Pfam" id="PF08327">
    <property type="entry name" value="AHSA1"/>
    <property type="match status" value="1"/>
</dbReference>
<protein>
    <recommendedName>
        <fullName evidence="3">Activator of Hsp90 ATPase AHSA1-like N-terminal domain-containing protein</fullName>
    </recommendedName>
</protein>
<comment type="similarity">
    <text evidence="1">Belongs to the AHA1 family.</text>
</comment>
<evidence type="ECO:0000256" key="1">
    <source>
        <dbReference type="ARBA" id="ARBA00006817"/>
    </source>
</evidence>
<keyword evidence="5" id="KW-1185">Reference proteome</keyword>
<dbReference type="SMART" id="SM01000">
    <property type="entry name" value="Aha1_N"/>
    <property type="match status" value="1"/>
</dbReference>
<accession>A0ABR3IT75</accession>
<comment type="caution">
    <text evidence="4">The sequence shown here is derived from an EMBL/GenBank/DDBJ whole genome shotgun (WGS) entry which is preliminary data.</text>
</comment>
<organism evidence="4 5">
    <name type="scientific">Hohenbuehelia grisea</name>
    <dbReference type="NCBI Taxonomy" id="104357"/>
    <lineage>
        <taxon>Eukaryota</taxon>
        <taxon>Fungi</taxon>
        <taxon>Dikarya</taxon>
        <taxon>Basidiomycota</taxon>
        <taxon>Agaricomycotina</taxon>
        <taxon>Agaricomycetes</taxon>
        <taxon>Agaricomycetidae</taxon>
        <taxon>Agaricales</taxon>
        <taxon>Pleurotineae</taxon>
        <taxon>Pleurotaceae</taxon>
        <taxon>Hohenbuehelia</taxon>
    </lineage>
</organism>